<proteinExistence type="predicted"/>
<accession>J7SA92</accession>
<dbReference type="SUPFAM" id="SSF52402">
    <property type="entry name" value="Adenine nucleotide alpha hydrolases-like"/>
    <property type="match status" value="1"/>
</dbReference>
<evidence type="ECO:0000256" key="5">
    <source>
        <dbReference type="ARBA" id="ARBA00022679"/>
    </source>
</evidence>
<evidence type="ECO:0000256" key="10">
    <source>
        <dbReference type="ARBA" id="ARBA00031145"/>
    </source>
</evidence>
<evidence type="ECO:0000256" key="8">
    <source>
        <dbReference type="ARBA" id="ARBA00022827"/>
    </source>
</evidence>
<evidence type="ECO:0000256" key="4">
    <source>
        <dbReference type="ARBA" id="ARBA00022643"/>
    </source>
</evidence>
<comment type="catalytic activity">
    <reaction evidence="12">
        <text>FMN + ATP + H(+) = FAD + diphosphate</text>
        <dbReference type="Rhea" id="RHEA:17237"/>
        <dbReference type="ChEBI" id="CHEBI:15378"/>
        <dbReference type="ChEBI" id="CHEBI:30616"/>
        <dbReference type="ChEBI" id="CHEBI:33019"/>
        <dbReference type="ChEBI" id="CHEBI:57692"/>
        <dbReference type="ChEBI" id="CHEBI:58210"/>
        <dbReference type="EC" id="2.7.7.2"/>
    </reaction>
</comment>
<keyword evidence="6" id="KW-0548">Nucleotidyltransferase</keyword>
<evidence type="ECO:0000256" key="7">
    <source>
        <dbReference type="ARBA" id="ARBA00022741"/>
    </source>
</evidence>
<protein>
    <recommendedName>
        <fullName evidence="2">FAD synthase</fullName>
        <ecNumber evidence="2">2.7.7.2</ecNumber>
    </recommendedName>
    <alternativeName>
        <fullName evidence="10">FAD pyrophosphorylase</fullName>
    </alternativeName>
    <alternativeName>
        <fullName evidence="11">FMN adenylyltransferase</fullName>
    </alternativeName>
</protein>
<organism evidence="14 15">
    <name type="scientific">Huiozyma naganishii (strain ATCC MYA-139 / BCRC 22969 / CBS 8797 / KCTC 17520 / NBRC 10181 / NCYC 3082 / Yp74L-3)</name>
    <name type="common">Yeast</name>
    <name type="synonym">Kazachstania naganishii</name>
    <dbReference type="NCBI Taxonomy" id="1071383"/>
    <lineage>
        <taxon>Eukaryota</taxon>
        <taxon>Fungi</taxon>
        <taxon>Dikarya</taxon>
        <taxon>Ascomycota</taxon>
        <taxon>Saccharomycotina</taxon>
        <taxon>Saccharomycetes</taxon>
        <taxon>Saccharomycetales</taxon>
        <taxon>Saccharomycetaceae</taxon>
        <taxon>Huiozyma</taxon>
    </lineage>
</organism>
<dbReference type="GO" id="GO:0005524">
    <property type="term" value="F:ATP binding"/>
    <property type="evidence" value="ECO:0007669"/>
    <property type="project" value="UniProtKB-KW"/>
</dbReference>
<keyword evidence="4" id="KW-0288">FMN</keyword>
<evidence type="ECO:0000256" key="3">
    <source>
        <dbReference type="ARBA" id="ARBA00022630"/>
    </source>
</evidence>
<dbReference type="eggNOG" id="KOG2644">
    <property type="taxonomic scope" value="Eukaryota"/>
</dbReference>
<evidence type="ECO:0000259" key="13">
    <source>
        <dbReference type="Pfam" id="PF01507"/>
    </source>
</evidence>
<dbReference type="EC" id="2.7.7.2" evidence="2"/>
<dbReference type="EMBL" id="HE978324">
    <property type="protein sequence ID" value="CCK72549.1"/>
    <property type="molecule type" value="Genomic_DNA"/>
</dbReference>
<dbReference type="OrthoDB" id="270728at2759"/>
<evidence type="ECO:0000256" key="1">
    <source>
        <dbReference type="ARBA" id="ARBA00004726"/>
    </source>
</evidence>
<evidence type="ECO:0000256" key="12">
    <source>
        <dbReference type="ARBA" id="ARBA00049494"/>
    </source>
</evidence>
<dbReference type="HOGENOM" id="CLU_056971_0_1_1"/>
<dbReference type="KEGG" id="kng:KNAG_0K01850"/>
<dbReference type="OMA" id="TVFIDQE"/>
<name>J7SA92_HUIN7</name>
<evidence type="ECO:0000256" key="2">
    <source>
        <dbReference type="ARBA" id="ARBA00012393"/>
    </source>
</evidence>
<keyword evidence="8" id="KW-0274">FAD</keyword>
<dbReference type="GO" id="GO:0006747">
    <property type="term" value="P:FAD biosynthetic process"/>
    <property type="evidence" value="ECO:0007669"/>
    <property type="project" value="EnsemblFungi"/>
</dbReference>
<dbReference type="InterPro" id="IPR002500">
    <property type="entry name" value="PAPS_reduct_dom"/>
</dbReference>
<evidence type="ECO:0000256" key="11">
    <source>
        <dbReference type="ARBA" id="ARBA00031871"/>
    </source>
</evidence>
<reference evidence="15" key="2">
    <citation type="submission" date="2012-08" db="EMBL/GenBank/DDBJ databases">
        <title>Genome sequence of Kazachstania naganishii.</title>
        <authorList>
            <person name="Gordon J.L."/>
            <person name="Armisen D."/>
            <person name="Proux-Wera E."/>
            <person name="OhEigeartaigh S.S."/>
            <person name="Byrne K.P."/>
            <person name="Wolfe K.H."/>
        </authorList>
    </citation>
    <scope>NUCLEOTIDE SEQUENCE [LARGE SCALE GENOMIC DNA]</scope>
    <source>
        <strain evidence="15">ATCC MYA-139 / BCRC 22969 / CBS 8797 / CCRC 22969 / KCTC 17520 / NBRC 10181 / NCYC 3082</strain>
    </source>
</reference>
<evidence type="ECO:0000313" key="15">
    <source>
        <dbReference type="Proteomes" id="UP000006310"/>
    </source>
</evidence>
<dbReference type="GO" id="GO:0003919">
    <property type="term" value="F:FMN adenylyltransferase activity"/>
    <property type="evidence" value="ECO:0007669"/>
    <property type="project" value="UniProtKB-EC"/>
</dbReference>
<comment type="pathway">
    <text evidence="1">Cofactor biosynthesis; FAD biosynthesis; FAD from FMN: step 1/1.</text>
</comment>
<dbReference type="Proteomes" id="UP000006310">
    <property type="component" value="Chromosome 11"/>
</dbReference>
<dbReference type="RefSeq" id="XP_022466794.1">
    <property type="nucleotide sequence ID" value="XM_022610504.1"/>
</dbReference>
<evidence type="ECO:0000256" key="9">
    <source>
        <dbReference type="ARBA" id="ARBA00022840"/>
    </source>
</evidence>
<reference evidence="14 15" key="1">
    <citation type="journal article" date="2011" name="Proc. Natl. Acad. Sci. U.S.A.">
        <title>Evolutionary erosion of yeast sex chromosomes by mating-type switching accidents.</title>
        <authorList>
            <person name="Gordon J.L."/>
            <person name="Armisen D."/>
            <person name="Proux-Wera E."/>
            <person name="Oheigeartaigh S.S."/>
            <person name="Byrne K.P."/>
            <person name="Wolfe K.H."/>
        </authorList>
    </citation>
    <scope>NUCLEOTIDE SEQUENCE [LARGE SCALE GENOMIC DNA]</scope>
    <source>
        <strain evidence="15">ATCC MYA-139 / BCRC 22969 / CBS 8797 / CCRC 22969 / KCTC 17520 / NBRC 10181 / NCYC 3082</strain>
    </source>
</reference>
<keyword evidence="5" id="KW-0808">Transferase</keyword>
<keyword evidence="3" id="KW-0285">Flavoprotein</keyword>
<dbReference type="AlphaFoldDB" id="J7SA92"/>
<dbReference type="Pfam" id="PF01507">
    <property type="entry name" value="PAPS_reduct"/>
    <property type="match status" value="2"/>
</dbReference>
<sequence>MTLAEISRHCYELAQSYLDLDGSTLDGVINETQNAIRLTRDYFLEDIFTRWSPLDGEISFSYNGGKDCQVLLLLYLGCLWEFFVVQAGKSQYALQFQLFPMHSLPSVFINLDETFPILYRFINESAARYHLELYESCPQCNDGPCDMPSQFRRFLDGPGEGTRAIVIGVRYTDPFGDQLEPIQRTDSNWPDFVRLQPLLHWRLSNVWSFLLYSGEPISELYKVGFTSIGSIEGTTPNPHLLRTKHSGAREKEEGRSPFQWEIDHRYIASATAREEHSEEWLQSLAEQYLPGWYLTDDSLERAGRLKKGK</sequence>
<gene>
    <name evidence="14" type="primary">KNAG0K01850</name>
    <name evidence="14" type="ordered locus">KNAG_0K01850</name>
</gene>
<keyword evidence="7" id="KW-0547">Nucleotide-binding</keyword>
<feature type="domain" description="Phosphoadenosine phosphosulphate reductase" evidence="13">
    <location>
        <begin position="162"/>
        <end position="235"/>
    </location>
</feature>
<keyword evidence="9" id="KW-0067">ATP-binding</keyword>
<dbReference type="GeneID" id="34528316"/>
<dbReference type="STRING" id="1071383.J7SA92"/>
<dbReference type="PANTHER" id="PTHR23293:SF9">
    <property type="entry name" value="FAD SYNTHASE"/>
    <property type="match status" value="1"/>
</dbReference>
<evidence type="ECO:0000256" key="6">
    <source>
        <dbReference type="ARBA" id="ARBA00022695"/>
    </source>
</evidence>
<feature type="domain" description="Phosphoadenosine phosphosulphate reductase" evidence="13">
    <location>
        <begin position="58"/>
        <end position="134"/>
    </location>
</feature>
<dbReference type="Gene3D" id="3.40.50.620">
    <property type="entry name" value="HUPs"/>
    <property type="match status" value="1"/>
</dbReference>
<dbReference type="GO" id="GO:0005737">
    <property type="term" value="C:cytoplasm"/>
    <property type="evidence" value="ECO:0007669"/>
    <property type="project" value="EnsemblFungi"/>
</dbReference>
<evidence type="ECO:0000313" key="14">
    <source>
        <dbReference type="EMBL" id="CCK72549.1"/>
    </source>
</evidence>
<dbReference type="InterPro" id="IPR014729">
    <property type="entry name" value="Rossmann-like_a/b/a_fold"/>
</dbReference>
<dbReference type="PANTHER" id="PTHR23293">
    <property type="entry name" value="FAD SYNTHETASE-RELATED FMN ADENYLYLTRANSFERASE"/>
    <property type="match status" value="1"/>
</dbReference>
<keyword evidence="15" id="KW-1185">Reference proteome</keyword>